<name>A0A562IA64_MICOL</name>
<keyword evidence="3" id="KW-1185">Reference proteome</keyword>
<accession>A0A562IA64</accession>
<protein>
    <submittedName>
        <fullName evidence="2">Uncharacterized protein</fullName>
    </submittedName>
</protein>
<keyword evidence="1" id="KW-1133">Transmembrane helix</keyword>
<comment type="caution">
    <text evidence="2">The sequence shown here is derived from an EMBL/GenBank/DDBJ whole genome shotgun (WGS) entry which is preliminary data.</text>
</comment>
<dbReference type="RefSeq" id="WP_145774446.1">
    <property type="nucleotide sequence ID" value="NZ_BAAATQ010000269.1"/>
</dbReference>
<evidence type="ECO:0000313" key="2">
    <source>
        <dbReference type="EMBL" id="TWH67514.1"/>
    </source>
</evidence>
<gene>
    <name evidence="2" type="ORF">JD77_02491</name>
</gene>
<evidence type="ECO:0000313" key="3">
    <source>
        <dbReference type="Proteomes" id="UP000319825"/>
    </source>
</evidence>
<sequence>MLVFVTAVILYVFGFVFLYGVIRIAVRHACEDLEIRRAQMLHDERAASTDDRTFVRANPFVTNG</sequence>
<proteinExistence type="predicted"/>
<dbReference type="AlphaFoldDB" id="A0A562IA64"/>
<organism evidence="2 3">
    <name type="scientific">Micromonospora olivasterospora</name>
    <dbReference type="NCBI Taxonomy" id="1880"/>
    <lineage>
        <taxon>Bacteria</taxon>
        <taxon>Bacillati</taxon>
        <taxon>Actinomycetota</taxon>
        <taxon>Actinomycetes</taxon>
        <taxon>Micromonosporales</taxon>
        <taxon>Micromonosporaceae</taxon>
        <taxon>Micromonospora</taxon>
    </lineage>
</organism>
<keyword evidence="1" id="KW-0472">Membrane</keyword>
<evidence type="ECO:0000256" key="1">
    <source>
        <dbReference type="SAM" id="Phobius"/>
    </source>
</evidence>
<reference evidence="2 3" key="1">
    <citation type="submission" date="2019-07" db="EMBL/GenBank/DDBJ databases">
        <title>R&amp;d 2014.</title>
        <authorList>
            <person name="Klenk H.-P."/>
        </authorList>
    </citation>
    <scope>NUCLEOTIDE SEQUENCE [LARGE SCALE GENOMIC DNA]</scope>
    <source>
        <strain evidence="2 3">DSM 43868</strain>
    </source>
</reference>
<dbReference type="OrthoDB" id="3403670at2"/>
<dbReference type="EMBL" id="VLKE01000001">
    <property type="protein sequence ID" value="TWH67514.1"/>
    <property type="molecule type" value="Genomic_DNA"/>
</dbReference>
<keyword evidence="1" id="KW-0812">Transmembrane</keyword>
<dbReference type="Proteomes" id="UP000319825">
    <property type="component" value="Unassembled WGS sequence"/>
</dbReference>
<feature type="transmembrane region" description="Helical" evidence="1">
    <location>
        <begin position="6"/>
        <end position="26"/>
    </location>
</feature>